<evidence type="ECO:0000313" key="2">
    <source>
        <dbReference type="EMBL" id="RUS31939.1"/>
    </source>
</evidence>
<feature type="region of interest" description="Disordered" evidence="1">
    <location>
        <begin position="1"/>
        <end position="47"/>
    </location>
</feature>
<evidence type="ECO:0000313" key="3">
    <source>
        <dbReference type="Proteomes" id="UP000274822"/>
    </source>
</evidence>
<dbReference type="Proteomes" id="UP000274822">
    <property type="component" value="Unassembled WGS sequence"/>
</dbReference>
<protein>
    <submittedName>
        <fullName evidence="2">Uncharacterized protein</fullName>
    </submittedName>
</protein>
<organism evidence="2 3">
    <name type="scientific">Jimgerdemannia flammicorona</name>
    <dbReference type="NCBI Taxonomy" id="994334"/>
    <lineage>
        <taxon>Eukaryota</taxon>
        <taxon>Fungi</taxon>
        <taxon>Fungi incertae sedis</taxon>
        <taxon>Mucoromycota</taxon>
        <taxon>Mucoromycotina</taxon>
        <taxon>Endogonomycetes</taxon>
        <taxon>Endogonales</taxon>
        <taxon>Endogonaceae</taxon>
        <taxon>Jimgerdemannia</taxon>
    </lineage>
</organism>
<keyword evidence="3" id="KW-1185">Reference proteome</keyword>
<accession>A0A433QQ98</accession>
<dbReference type="EMBL" id="RBNJ01002470">
    <property type="protein sequence ID" value="RUS31939.1"/>
    <property type="molecule type" value="Genomic_DNA"/>
</dbReference>
<gene>
    <name evidence="2" type="ORF">BC938DRAFT_476705</name>
</gene>
<dbReference type="AlphaFoldDB" id="A0A433QQ98"/>
<name>A0A433QQ98_9FUNG</name>
<reference evidence="2 3" key="1">
    <citation type="journal article" date="2018" name="New Phytol.">
        <title>Phylogenomics of Endogonaceae and evolution of mycorrhizas within Mucoromycota.</title>
        <authorList>
            <person name="Chang Y."/>
            <person name="Desiro A."/>
            <person name="Na H."/>
            <person name="Sandor L."/>
            <person name="Lipzen A."/>
            <person name="Clum A."/>
            <person name="Barry K."/>
            <person name="Grigoriev I.V."/>
            <person name="Martin F.M."/>
            <person name="Stajich J.E."/>
            <person name="Smith M.E."/>
            <person name="Bonito G."/>
            <person name="Spatafora J.W."/>
        </authorList>
    </citation>
    <scope>NUCLEOTIDE SEQUENCE [LARGE SCALE GENOMIC DNA]</scope>
    <source>
        <strain evidence="2 3">AD002</strain>
    </source>
</reference>
<comment type="caution">
    <text evidence="2">The sequence shown here is derived from an EMBL/GenBank/DDBJ whole genome shotgun (WGS) entry which is preliminary data.</text>
</comment>
<sequence length="88" mass="9735">MSHHSCPVHPSRNMQYGDQIHHGKATTELGSHQKEHPDTQNDANTPIHCTFRSVYPSSSSPNFGITIGLHTFFIIAPTRPFQPIGADT</sequence>
<evidence type="ECO:0000256" key="1">
    <source>
        <dbReference type="SAM" id="MobiDB-lite"/>
    </source>
</evidence>
<proteinExistence type="predicted"/>